<dbReference type="HOGENOM" id="CLU_395241_0_0_10"/>
<feature type="chain" id="PRO_5003624190" description="VWFA domain-containing protein" evidence="1">
    <location>
        <begin position="20"/>
        <end position="697"/>
    </location>
</feature>
<evidence type="ECO:0000256" key="1">
    <source>
        <dbReference type="SAM" id="SignalP"/>
    </source>
</evidence>
<accession>I0ALJ4</accession>
<evidence type="ECO:0008006" key="4">
    <source>
        <dbReference type="Google" id="ProtNLM"/>
    </source>
</evidence>
<keyword evidence="1" id="KW-0732">Signal</keyword>
<dbReference type="EMBL" id="CP003418">
    <property type="protein sequence ID" value="AFH49851.1"/>
    <property type="molecule type" value="Genomic_DNA"/>
</dbReference>
<dbReference type="KEGG" id="ial:IALB_2146"/>
<name>I0ALJ4_IGNAJ</name>
<feature type="signal peptide" evidence="1">
    <location>
        <begin position="1"/>
        <end position="19"/>
    </location>
</feature>
<sequence>MKKLISLALILISIQVAHSQNQIISRLKQPPPNRFGISDLWSIDLNNTTRKEIKGYIVGTLSEDKDGLIVQARTNLFNIKPGNNTYTQKDFPDADVNYYNNRYKEILLRTGGAPDGYYTICITVYNEFDEVIGQENCIYHNIRLAGNINLISPEDDAILDLEQPVLFSWTPLPEAKYYNFKLVEVLMGQSPLVAIEQNRPLIDRRISGSNSLQLTPQEIKSFLRGIELKDIRRTFAWKVSSGESESDVYVWKCCKSAITDNYELDSLDIIVFNLCESKDDNAVENPTKVNCDDIGNLTESLLEIFNDESFVSEFKKVFINEQQNGILCRIIDHDGIRDTTNFDNKRMIKAEMYVDKITAYGERTIGAGQVTEILKLANRQSNGRNLLVLLIADNQAVINALLSEYNYGQEFDTLLAKMNLGQVQGILLGGDETVYIYARQTGENKFRNIIINSFNNNDWDNILLSKKNNLLNFVIKNKSIPYKKIIAERQMKNFRITLMYPDGQIAESSVENLQTELEEFARILMTDEGVKPPKNVTIPKQTQGATFGERVNAALINFFAQEENAEIGEEILILIGTPKGKTVPCPPQGCGCTDNGGVSCSCKHWPGSSDYCLCQLCAIKGGGMEPINFLPPPNNHNGITTKDILIILKEDTTPIDESFYEVVREGLNKVSEFRKNNSNALFFKEKYSIGVNEPGVN</sequence>
<keyword evidence="3" id="KW-1185">Reference proteome</keyword>
<proteinExistence type="predicted"/>
<dbReference type="Proteomes" id="UP000007394">
    <property type="component" value="Chromosome"/>
</dbReference>
<dbReference type="AlphaFoldDB" id="I0ALJ4"/>
<organism evidence="2 3">
    <name type="scientific">Ignavibacterium album (strain DSM 19864 / JCM 16511 / NBRC 101810 / Mat9-16)</name>
    <dbReference type="NCBI Taxonomy" id="945713"/>
    <lineage>
        <taxon>Bacteria</taxon>
        <taxon>Pseudomonadati</taxon>
        <taxon>Ignavibacteriota</taxon>
        <taxon>Ignavibacteria</taxon>
        <taxon>Ignavibacteriales</taxon>
        <taxon>Ignavibacteriaceae</taxon>
        <taxon>Ignavibacterium</taxon>
    </lineage>
</organism>
<dbReference type="OrthoDB" id="1521695at2"/>
<dbReference type="STRING" id="945713.IALB_2146"/>
<evidence type="ECO:0000313" key="3">
    <source>
        <dbReference type="Proteomes" id="UP000007394"/>
    </source>
</evidence>
<protein>
    <recommendedName>
        <fullName evidence="4">VWFA domain-containing protein</fullName>
    </recommendedName>
</protein>
<evidence type="ECO:0000313" key="2">
    <source>
        <dbReference type="EMBL" id="AFH49851.1"/>
    </source>
</evidence>
<gene>
    <name evidence="2" type="ordered locus">IALB_2146</name>
</gene>
<dbReference type="RefSeq" id="WP_014561000.1">
    <property type="nucleotide sequence ID" value="NC_017464.1"/>
</dbReference>
<dbReference type="eggNOG" id="COG0050">
    <property type="taxonomic scope" value="Bacteria"/>
</dbReference>
<reference evidence="2 3" key="1">
    <citation type="journal article" date="2012" name="Front. Microbiol.">
        <title>Complete genome of Ignavibacterium album, a metabolically versatile, flagellated, facultative anaerobe from the phylum Chlorobi.</title>
        <authorList>
            <person name="Liu Z."/>
            <person name="Frigaard N.-U."/>
            <person name="Vogl K."/>
            <person name="Iino T."/>
            <person name="Ohkuma M."/>
            <person name="Overmann J."/>
            <person name="Bryant D.A."/>
        </authorList>
    </citation>
    <scope>NUCLEOTIDE SEQUENCE [LARGE SCALE GENOMIC DNA]</scope>
    <source>
        <strain evidence="3">DSM 19864 / JCM 16511 / NBRC 101810 / Mat9-16</strain>
    </source>
</reference>